<gene>
    <name evidence="1" type="ORF">M409DRAFT_22252</name>
</gene>
<dbReference type="RefSeq" id="XP_033668333.1">
    <property type="nucleotide sequence ID" value="XM_033806257.1"/>
</dbReference>
<organism evidence="1 2">
    <name type="scientific">Zasmidium cellare ATCC 36951</name>
    <dbReference type="NCBI Taxonomy" id="1080233"/>
    <lineage>
        <taxon>Eukaryota</taxon>
        <taxon>Fungi</taxon>
        <taxon>Dikarya</taxon>
        <taxon>Ascomycota</taxon>
        <taxon>Pezizomycotina</taxon>
        <taxon>Dothideomycetes</taxon>
        <taxon>Dothideomycetidae</taxon>
        <taxon>Mycosphaerellales</taxon>
        <taxon>Mycosphaerellaceae</taxon>
        <taxon>Zasmidium</taxon>
    </lineage>
</organism>
<dbReference type="EMBL" id="ML993593">
    <property type="protein sequence ID" value="KAF2167444.1"/>
    <property type="molecule type" value="Genomic_DNA"/>
</dbReference>
<name>A0A6A6CJP0_ZASCE</name>
<proteinExistence type="predicted"/>
<sequence length="315" mass="36480">MEMSGDLEIFREQLLASAAVKKGRQQARAIQHQQALESKALRNASPLSPKLFQDAMDLAIAAAVPDFFEIKILRRPRDYLSLMDGSQDGQVLLLDRLVSLMSLNRDCYASVIREENTLDSMLRQNNSRHCVLAHAATIQVEALLVWDFRIDEPPPGLFPPTNRQMHEVNYPNRPFGDRYMRRYTATLRRRDRDDLTQYDLADSSCERWSLSQPIDHHDQSITRIFAWSAWSFYRELKLEPLILLPGKDRFIPTIWHNVDAAFHSSYLDAQKDCGVALSPPKCFCLIPAKYTRKLFEHTEHLGYWEEDEMWKAVGV</sequence>
<evidence type="ECO:0000313" key="2">
    <source>
        <dbReference type="Proteomes" id="UP000799537"/>
    </source>
</evidence>
<reference evidence="1" key="1">
    <citation type="journal article" date="2020" name="Stud. Mycol.">
        <title>101 Dothideomycetes genomes: a test case for predicting lifestyles and emergence of pathogens.</title>
        <authorList>
            <person name="Haridas S."/>
            <person name="Albert R."/>
            <person name="Binder M."/>
            <person name="Bloem J."/>
            <person name="Labutti K."/>
            <person name="Salamov A."/>
            <person name="Andreopoulos B."/>
            <person name="Baker S."/>
            <person name="Barry K."/>
            <person name="Bills G."/>
            <person name="Bluhm B."/>
            <person name="Cannon C."/>
            <person name="Castanera R."/>
            <person name="Culley D."/>
            <person name="Daum C."/>
            <person name="Ezra D."/>
            <person name="Gonzalez J."/>
            <person name="Henrissat B."/>
            <person name="Kuo A."/>
            <person name="Liang C."/>
            <person name="Lipzen A."/>
            <person name="Lutzoni F."/>
            <person name="Magnuson J."/>
            <person name="Mondo S."/>
            <person name="Nolan M."/>
            <person name="Ohm R."/>
            <person name="Pangilinan J."/>
            <person name="Park H.-J."/>
            <person name="Ramirez L."/>
            <person name="Alfaro M."/>
            <person name="Sun H."/>
            <person name="Tritt A."/>
            <person name="Yoshinaga Y."/>
            <person name="Zwiers L.-H."/>
            <person name="Turgeon B."/>
            <person name="Goodwin S."/>
            <person name="Spatafora J."/>
            <person name="Crous P."/>
            <person name="Grigoriev I."/>
        </authorList>
    </citation>
    <scope>NUCLEOTIDE SEQUENCE</scope>
    <source>
        <strain evidence="1">ATCC 36951</strain>
    </source>
</reference>
<dbReference type="AlphaFoldDB" id="A0A6A6CJP0"/>
<protein>
    <submittedName>
        <fullName evidence="1">Uncharacterized protein</fullName>
    </submittedName>
</protein>
<dbReference type="GeneID" id="54559529"/>
<keyword evidence="2" id="KW-1185">Reference proteome</keyword>
<accession>A0A6A6CJP0</accession>
<dbReference type="Proteomes" id="UP000799537">
    <property type="component" value="Unassembled WGS sequence"/>
</dbReference>
<evidence type="ECO:0000313" key="1">
    <source>
        <dbReference type="EMBL" id="KAF2167444.1"/>
    </source>
</evidence>